<keyword evidence="1" id="KW-0472">Membrane</keyword>
<accession>A0ABZ3FEB1</accession>
<organism evidence="2 3">
    <name type="scientific">Terrisporobacter petrolearius</name>
    <dbReference type="NCBI Taxonomy" id="1460447"/>
    <lineage>
        <taxon>Bacteria</taxon>
        <taxon>Bacillati</taxon>
        <taxon>Bacillota</taxon>
        <taxon>Clostridia</taxon>
        <taxon>Peptostreptococcales</taxon>
        <taxon>Peptostreptococcaceae</taxon>
        <taxon>Terrisporobacter</taxon>
    </lineage>
</organism>
<keyword evidence="1" id="KW-0812">Transmembrane</keyword>
<proteinExistence type="predicted"/>
<dbReference type="Proteomes" id="UP001477947">
    <property type="component" value="Chromosome"/>
</dbReference>
<feature type="transmembrane region" description="Helical" evidence="1">
    <location>
        <begin position="67"/>
        <end position="85"/>
    </location>
</feature>
<sequence>MKTKIAINSLIVTGITFVIGIILIFSSAEIGQSKGMKAMTENGGMMDTNEYESIVEDSTISYRTGGVVISLVGGFGVLISGYALYNEIDKDSLNLK</sequence>
<dbReference type="RefSeq" id="WP_206923741.1">
    <property type="nucleotide sequence ID" value="NZ_CP154619.1"/>
</dbReference>
<evidence type="ECO:0000313" key="2">
    <source>
        <dbReference type="EMBL" id="XAM42176.1"/>
    </source>
</evidence>
<protein>
    <recommendedName>
        <fullName evidence="4">Cobalt/nickel transport protein</fullName>
    </recommendedName>
</protein>
<reference evidence="2 3" key="1">
    <citation type="submission" date="2024-04" db="EMBL/GenBank/DDBJ databases">
        <title>Isolation and characterization of novel acetogenic strains of the genera Terrisporobacter and Acetoanaerobium.</title>
        <authorList>
            <person name="Boeer T."/>
            <person name="Schueler M.A."/>
            <person name="Lueschen A."/>
            <person name="Eysell L."/>
            <person name="Droege J."/>
            <person name="Heinemann M."/>
            <person name="Engelhardt L."/>
            <person name="Basen M."/>
            <person name="Daniel R."/>
        </authorList>
    </citation>
    <scope>NUCLEOTIDE SEQUENCE [LARGE SCALE GENOMIC DNA]</scope>
    <source>
        <strain evidence="2 3">ELB</strain>
    </source>
</reference>
<gene>
    <name evidence="2" type="ORF">TPELB_24890</name>
</gene>
<evidence type="ECO:0008006" key="4">
    <source>
        <dbReference type="Google" id="ProtNLM"/>
    </source>
</evidence>
<keyword evidence="3" id="KW-1185">Reference proteome</keyword>
<evidence type="ECO:0000256" key="1">
    <source>
        <dbReference type="SAM" id="Phobius"/>
    </source>
</evidence>
<dbReference type="EMBL" id="CP154622">
    <property type="protein sequence ID" value="XAM42176.1"/>
    <property type="molecule type" value="Genomic_DNA"/>
</dbReference>
<feature type="transmembrane region" description="Helical" evidence="1">
    <location>
        <begin position="6"/>
        <end position="28"/>
    </location>
</feature>
<keyword evidence="1" id="KW-1133">Transmembrane helix</keyword>
<evidence type="ECO:0000313" key="3">
    <source>
        <dbReference type="Proteomes" id="UP001477947"/>
    </source>
</evidence>
<name>A0ABZ3FEB1_9FIRM</name>